<keyword evidence="10 17" id="KW-1133">Transmembrane helix</keyword>
<feature type="domain" description="NADH:ubiquinone oxidoreductase chain 4 N-terminal" evidence="19">
    <location>
        <begin position="1"/>
        <end position="109"/>
    </location>
</feature>
<comment type="catalytic activity">
    <reaction evidence="16 17">
        <text>a ubiquinone + NADH + 5 H(+)(in) = a ubiquinol + NAD(+) + 4 H(+)(out)</text>
        <dbReference type="Rhea" id="RHEA:29091"/>
        <dbReference type="Rhea" id="RHEA-COMP:9565"/>
        <dbReference type="Rhea" id="RHEA-COMP:9566"/>
        <dbReference type="ChEBI" id="CHEBI:15378"/>
        <dbReference type="ChEBI" id="CHEBI:16389"/>
        <dbReference type="ChEBI" id="CHEBI:17976"/>
        <dbReference type="ChEBI" id="CHEBI:57540"/>
        <dbReference type="ChEBI" id="CHEBI:57945"/>
        <dbReference type="EC" id="7.1.1.2"/>
    </reaction>
</comment>
<keyword evidence="8" id="KW-1278">Translocase</keyword>
<keyword evidence="11 17" id="KW-0520">NAD</keyword>
<evidence type="ECO:0000313" key="20">
    <source>
        <dbReference type="EMBL" id="ATO90386.1"/>
    </source>
</evidence>
<feature type="transmembrane region" description="Helical" evidence="17">
    <location>
        <begin position="94"/>
        <end position="110"/>
    </location>
</feature>
<evidence type="ECO:0000256" key="11">
    <source>
        <dbReference type="ARBA" id="ARBA00023027"/>
    </source>
</evidence>
<dbReference type="GeneID" id="34949564"/>
<dbReference type="GO" id="GO:0031966">
    <property type="term" value="C:mitochondrial membrane"/>
    <property type="evidence" value="ECO:0007669"/>
    <property type="project" value="UniProtKB-SubCell"/>
</dbReference>
<keyword evidence="9 17" id="KW-0249">Electron transport</keyword>
<evidence type="ECO:0000256" key="3">
    <source>
        <dbReference type="ARBA" id="ARBA00012944"/>
    </source>
</evidence>
<evidence type="ECO:0000256" key="14">
    <source>
        <dbReference type="ARBA" id="ARBA00023136"/>
    </source>
</evidence>
<proteinExistence type="inferred from homology"/>
<keyword evidence="6 17" id="KW-0679">Respiratory chain</keyword>
<evidence type="ECO:0000259" key="19">
    <source>
        <dbReference type="Pfam" id="PF01059"/>
    </source>
</evidence>
<dbReference type="InterPro" id="IPR003918">
    <property type="entry name" value="NADH_UbQ_OxRdtase"/>
</dbReference>
<feature type="transmembrane region" description="Helical" evidence="17">
    <location>
        <begin position="223"/>
        <end position="244"/>
    </location>
</feature>
<feature type="transmembrane region" description="Helical" evidence="17">
    <location>
        <begin position="393"/>
        <end position="414"/>
    </location>
</feature>
<evidence type="ECO:0000256" key="6">
    <source>
        <dbReference type="ARBA" id="ARBA00022660"/>
    </source>
</evidence>
<evidence type="ECO:0000256" key="9">
    <source>
        <dbReference type="ARBA" id="ARBA00022982"/>
    </source>
</evidence>
<geneLocation type="mitochondrion" evidence="20"/>
<dbReference type="InterPro" id="IPR000260">
    <property type="entry name" value="NADH4_N"/>
</dbReference>
<keyword evidence="13 17" id="KW-0496">Mitochondrion</keyword>
<dbReference type="PANTHER" id="PTHR43507">
    <property type="entry name" value="NADH-UBIQUINONE OXIDOREDUCTASE CHAIN 4"/>
    <property type="match status" value="1"/>
</dbReference>
<dbReference type="EMBL" id="MF143477">
    <property type="protein sequence ID" value="ATO90386.1"/>
    <property type="molecule type" value="Genomic_DNA"/>
</dbReference>
<feature type="transmembrane region" description="Helical" evidence="17">
    <location>
        <begin position="116"/>
        <end position="133"/>
    </location>
</feature>
<dbReference type="AlphaFoldDB" id="A0A343LFS9"/>
<organism evidence="20">
    <name type="scientific">Myotis keaysi</name>
    <name type="common">Southern hairy-legged myotis</name>
    <name type="synonym">Myotis ruber keaysi</name>
    <dbReference type="NCBI Taxonomy" id="159327"/>
    <lineage>
        <taxon>Eukaryota</taxon>
        <taxon>Metazoa</taxon>
        <taxon>Chordata</taxon>
        <taxon>Craniata</taxon>
        <taxon>Vertebrata</taxon>
        <taxon>Euteleostomi</taxon>
        <taxon>Mammalia</taxon>
        <taxon>Eutheria</taxon>
        <taxon>Laurasiatheria</taxon>
        <taxon>Chiroptera</taxon>
        <taxon>Yangochiroptera</taxon>
        <taxon>Vespertilionidae</taxon>
        <taxon>Myotis</taxon>
    </lineage>
</organism>
<feature type="domain" description="NADH:quinone oxidoreductase/Mrp antiporter transmembrane" evidence="18">
    <location>
        <begin position="112"/>
        <end position="402"/>
    </location>
</feature>
<feature type="transmembrane region" description="Helical" evidence="17">
    <location>
        <begin position="62"/>
        <end position="82"/>
    </location>
</feature>
<keyword evidence="7 17" id="KW-0812">Transmembrane</keyword>
<evidence type="ECO:0000256" key="2">
    <source>
        <dbReference type="ARBA" id="ARBA00009025"/>
    </source>
</evidence>
<keyword evidence="14 17" id="KW-0472">Membrane</keyword>
<dbReference type="GO" id="GO:0042773">
    <property type="term" value="P:ATP synthesis coupled electron transport"/>
    <property type="evidence" value="ECO:0007669"/>
    <property type="project" value="InterPro"/>
</dbReference>
<evidence type="ECO:0000259" key="18">
    <source>
        <dbReference type="Pfam" id="PF00361"/>
    </source>
</evidence>
<feature type="transmembrane region" description="Helical" evidence="17">
    <location>
        <begin position="256"/>
        <end position="277"/>
    </location>
</feature>
<evidence type="ECO:0000256" key="10">
    <source>
        <dbReference type="ARBA" id="ARBA00022989"/>
    </source>
</evidence>
<evidence type="ECO:0000256" key="5">
    <source>
        <dbReference type="ARBA" id="ARBA00022448"/>
    </source>
</evidence>
<evidence type="ECO:0000256" key="15">
    <source>
        <dbReference type="ARBA" id="ARBA00024313"/>
    </source>
</evidence>
<dbReference type="NCBIfam" id="TIGR01972">
    <property type="entry name" value="NDH_I_M"/>
    <property type="match status" value="1"/>
</dbReference>
<dbReference type="Pfam" id="PF01059">
    <property type="entry name" value="Oxidored_q5_N"/>
    <property type="match status" value="1"/>
</dbReference>
<feature type="transmembrane region" description="Helical" evidence="17">
    <location>
        <begin position="21"/>
        <end position="42"/>
    </location>
</feature>
<dbReference type="GO" id="GO:0003954">
    <property type="term" value="F:NADH dehydrogenase activity"/>
    <property type="evidence" value="ECO:0007669"/>
    <property type="project" value="TreeGrafter"/>
</dbReference>
<feature type="transmembrane region" description="Helical" evidence="17">
    <location>
        <begin position="309"/>
        <end position="330"/>
    </location>
</feature>
<feature type="transmembrane region" description="Helical" evidence="17">
    <location>
        <begin position="194"/>
        <end position="216"/>
    </location>
</feature>
<comment type="function">
    <text evidence="15 17">Core subunit of the mitochondrial membrane respiratory chain NADH dehydrogenase (Complex I) which catalyzes electron transfer from NADH through the respiratory chain, using ubiquinone as an electron acceptor. Essential for the catalytic activity and assembly of complex I.</text>
</comment>
<dbReference type="InterPro" id="IPR010227">
    <property type="entry name" value="NADH_Q_OxRdtase_chainM/4"/>
</dbReference>
<gene>
    <name evidence="20" type="primary">ND4</name>
</gene>
<evidence type="ECO:0000256" key="13">
    <source>
        <dbReference type="ARBA" id="ARBA00023128"/>
    </source>
</evidence>
<comment type="similarity">
    <text evidence="2 17">Belongs to the complex I subunit 4 family.</text>
</comment>
<feature type="transmembrane region" description="Helical" evidence="17">
    <location>
        <begin position="284"/>
        <end position="303"/>
    </location>
</feature>
<comment type="subcellular location">
    <subcellularLocation>
        <location evidence="1 17">Mitochondrion membrane</location>
        <topology evidence="1 17">Multi-pass membrane protein</topology>
    </subcellularLocation>
</comment>
<dbReference type="EC" id="7.1.1.2" evidence="3 17"/>
<name>A0A343LFS9_MYOKE</name>
<dbReference type="InterPro" id="IPR001750">
    <property type="entry name" value="ND/Mrp_TM"/>
</dbReference>
<dbReference type="PANTHER" id="PTHR43507:SF20">
    <property type="entry name" value="NADH-UBIQUINONE OXIDOREDUCTASE CHAIN 4"/>
    <property type="match status" value="1"/>
</dbReference>
<feature type="transmembrane region" description="Helical" evidence="17">
    <location>
        <begin position="145"/>
        <end position="166"/>
    </location>
</feature>
<evidence type="ECO:0000256" key="12">
    <source>
        <dbReference type="ARBA" id="ARBA00023075"/>
    </source>
</evidence>
<evidence type="ECO:0000256" key="8">
    <source>
        <dbReference type="ARBA" id="ARBA00022967"/>
    </source>
</evidence>
<dbReference type="Pfam" id="PF00361">
    <property type="entry name" value="Proton_antipo_M"/>
    <property type="match status" value="1"/>
</dbReference>
<feature type="transmembrane region" description="Helical" evidence="17">
    <location>
        <begin position="435"/>
        <end position="455"/>
    </location>
</feature>
<sequence length="459" mass="51821">MLKIIIPTVMLIPLTWLSKSNMLWINSTVYSLMISITCLPLMNQFCDNSLNMSLLFFSDSLSTPLLMLTTWLLPLMIIASQYHMAKESITRKKLYITMMILLQALLIMTFSATELIMFYILFEATLVPTLIMITRWGGQTERLNAGIYFLFYTLAGSLPLLVALVYTQTTMGSLNLLLTQYWIEPSANVWGDSLLWLAFMLAFMVKMPLYGLHLWLPKAHVEAPIAGSMVLAAILLKLGGYGMLRITMMLNPTTSFMAYPFMMLSLWGMVMTSSICLRQTDLKSLIAYSSVSHMALVIMAVLIQSPWSFMGATALMIAHGLTSSLLFCLANSNYERTHSRTMILARGLQTILPLMAAWWLLASLTNLALPPSINLIGELFVTVSMFSWSNFSIILLGFNITITALYTLYMLIMTQRGKYTYHIHNIKPSFTRENALMSLHLTPLLLLMVNPKIILGTMY</sequence>
<evidence type="ECO:0000256" key="1">
    <source>
        <dbReference type="ARBA" id="ARBA00004225"/>
    </source>
</evidence>
<evidence type="ECO:0000256" key="16">
    <source>
        <dbReference type="ARBA" id="ARBA00049551"/>
    </source>
</evidence>
<dbReference type="GO" id="GO:0015990">
    <property type="term" value="P:electron transport coupled proton transport"/>
    <property type="evidence" value="ECO:0007669"/>
    <property type="project" value="TreeGrafter"/>
</dbReference>
<evidence type="ECO:0000256" key="17">
    <source>
        <dbReference type="RuleBase" id="RU003297"/>
    </source>
</evidence>
<accession>A0A343LFS9</accession>
<dbReference type="GO" id="GO:0048039">
    <property type="term" value="F:ubiquinone binding"/>
    <property type="evidence" value="ECO:0007669"/>
    <property type="project" value="TreeGrafter"/>
</dbReference>
<keyword evidence="5 17" id="KW-0813">Transport</keyword>
<dbReference type="GO" id="GO:0008137">
    <property type="term" value="F:NADH dehydrogenase (ubiquinone) activity"/>
    <property type="evidence" value="ECO:0007669"/>
    <property type="project" value="UniProtKB-UniRule"/>
</dbReference>
<evidence type="ECO:0000256" key="7">
    <source>
        <dbReference type="ARBA" id="ARBA00022692"/>
    </source>
</evidence>
<feature type="transmembrane region" description="Helical" evidence="17">
    <location>
        <begin position="351"/>
        <end position="373"/>
    </location>
</feature>
<reference evidence="20" key="1">
    <citation type="journal article" date="2017" name="J. ISSAAS">
        <title>Conflicting Evolutionary Histories of the Mitochondrial and Nuclear Genomes in New World Myotis.</title>
        <authorList>
            <person name="Platt R.N."/>
            <person name="Sullivan K.A.M."/>
            <person name="Faircloth B.C."/>
            <person name="Kieran T."/>
            <person name="Glenn T.C."/>
            <person name="Vandewege M.W."/>
            <person name="Lee T.E."/>
            <person name="Baker R.J."/>
            <person name="Stevens R.D."/>
            <person name="Ray D.A."/>
        </authorList>
    </citation>
    <scope>NUCLEOTIDE SEQUENCE</scope>
</reference>
<dbReference type="PRINTS" id="PR01437">
    <property type="entry name" value="NUOXDRDTASE4"/>
</dbReference>
<protein>
    <recommendedName>
        <fullName evidence="4 17">NADH-ubiquinone oxidoreductase chain 4</fullName>
        <ecNumber evidence="3 17">7.1.1.2</ecNumber>
    </recommendedName>
</protein>
<dbReference type="CTD" id="4538"/>
<keyword evidence="12 17" id="KW-0830">Ubiquinone</keyword>
<dbReference type="RefSeq" id="YP_009442608.1">
    <property type="nucleotide sequence ID" value="NC_036314.1"/>
</dbReference>
<evidence type="ECO:0000256" key="4">
    <source>
        <dbReference type="ARBA" id="ARBA00021006"/>
    </source>
</evidence>